<dbReference type="InterPro" id="IPR006592">
    <property type="entry name" value="RNA_pol_N"/>
</dbReference>
<dbReference type="Gene3D" id="6.10.250.2940">
    <property type="match status" value="1"/>
</dbReference>
<dbReference type="GO" id="GO:0006351">
    <property type="term" value="P:DNA-templated transcription"/>
    <property type="evidence" value="ECO:0007669"/>
    <property type="project" value="InterPro"/>
</dbReference>
<evidence type="ECO:0000256" key="5">
    <source>
        <dbReference type="ARBA" id="ARBA00023163"/>
    </source>
</evidence>
<dbReference type="SUPFAM" id="SSF53335">
    <property type="entry name" value="S-adenosyl-L-methionine-dependent methyltransferases"/>
    <property type="match status" value="1"/>
</dbReference>
<dbReference type="SMART" id="SM00663">
    <property type="entry name" value="RPOLA_N"/>
    <property type="match status" value="1"/>
</dbReference>
<dbReference type="Gene3D" id="1.10.132.30">
    <property type="match status" value="1"/>
</dbReference>
<dbReference type="PANTHER" id="PTHR19376:SF37">
    <property type="entry name" value="DNA-DIRECTED RNA POLYMERASE II SUBUNIT RPB1"/>
    <property type="match status" value="1"/>
</dbReference>
<protein>
    <recommendedName>
        <fullName evidence="6">DNA-directed RNA polymerase subunit</fullName>
        <ecNumber evidence="6">2.7.7.6</ecNumber>
    </recommendedName>
</protein>
<dbReference type="GO" id="GO:0003677">
    <property type="term" value="F:DNA binding"/>
    <property type="evidence" value="ECO:0007669"/>
    <property type="project" value="InterPro"/>
</dbReference>
<evidence type="ECO:0000256" key="4">
    <source>
        <dbReference type="ARBA" id="ARBA00022695"/>
    </source>
</evidence>
<comment type="catalytic activity">
    <reaction evidence="6">
        <text>RNA(n) + a ribonucleoside 5'-triphosphate = RNA(n+1) + diphosphate</text>
        <dbReference type="Rhea" id="RHEA:21248"/>
        <dbReference type="Rhea" id="RHEA-COMP:14527"/>
        <dbReference type="Rhea" id="RHEA-COMP:17342"/>
        <dbReference type="ChEBI" id="CHEBI:33019"/>
        <dbReference type="ChEBI" id="CHEBI:61557"/>
        <dbReference type="ChEBI" id="CHEBI:140395"/>
        <dbReference type="EC" id="2.7.7.6"/>
    </reaction>
</comment>
<gene>
    <name evidence="9" type="ORF">LCPAC101_03340</name>
</gene>
<sequence>MSTLPKRPTRPTAGATKRINFSRNRKTRNIGQIPSQNVPNTPSLTGNNNSNPLDGIPSQFVGKFTNMPEANTINESGVSNTIANDSSYSTYFDASEEFEGSISISDIRKMRDQLPLYEVERIQFGVLSEKMKSLIAVARVENSNSSGSGSINDPRFGVVPGNSVCSTCNLSLDTCPGHFGFIDISKYPIYHPLFIKDIVDVLSSVCASCGKLLITEDNIIRNKYNYIEGHSRIKEIAEYIKKHKPCCRGRFDIEKGTKKPFISSIGGIKEAETIACEINPIYKTGAEDEKKGVIRIDTHRKSTIKEKDILKEKKKIDSSVKVSQKVHLSNNLHPNEAFKILNMITDEDAQLLGFSEGTHPRDLITKSILTIPPAYRGASLVSPGAFTVDKLGPVYLDMLKKIYQAPPKSKNGRRTGVMTPEEIRVFLYTKYSDLLFYKVKDGTSGMRAYKGIFTKINGKEGILRQLALGKRVDYTGRTVIGPNPFLTVEEVGVPRIWRSFLTVPRVARAYNVKALIELLRVGHVSSILHGGGLKKGRITRIDDHNKDTVFVHFGDTLHCWLRDGDYITLNRQPSLHKQNLMGHKVKLVESLNLQLNPIYTSPYNADFDGDEMNVHAPQTVEARAEVEMLMSLKNCFMNEQSNSPMIGLIMSDITGVYLLTSQFHDIDMATWFSCDQLIQDRDQLLTIDQRLAIHGISNFSGNALFSKLLPADFNYTKNNVSIRNGVLIKGEVTKGIISASGGSIVQVLRNDYGNDRTGRFLTDSSRVINRWFSTYGFSIGLESCSHTNPEISDLKEEQMALIRLLVQKMGDKLEDPDEESKRQEEVVTSLSGATNKALNMMEKTFGKYNRLAQMILSGSKGSTFNSSQIAIMLGMQYSGGEIIKDSLTNQSRTHPTFEPHDPDPSARGFVINSFSEGLTPAQAFFHGMGTRVNIMDTALATGNVGSLSRTLQVALADYYIAYDGSVINSEGQILEFIYGEEGMDPGKLEEIKVENEKIPFFIDIKRIIERLNDKHGYYEMEPLSYAVPEDILSILTGPTEEDVGYTSPSSLYQIRNTLIMESGKELLSELIRAYYDIDEQVLESILATDEVVDTDFYGQLYSEIDMSTAFDKYRDETVEGSQTLYSKVEDNIVIDTDSDDKYVHVGKKYSGNDFATEFLFEAGFDEDNIYYVLDDPKEDKGKGKGKDKDSDNMDRTHRISENGKLPFDDDDVTLMTWIDTLNNVDNIDGTMKEISRVMKDEGHVVVREYEIENDLDRLLSDIEQMLLLNLNQKYNIDSASAYVGSYKGKDEWSKLFDGHGFERINDGIIRTEHGITHIYGVYQYKK</sequence>
<dbReference type="Pfam" id="PF04998">
    <property type="entry name" value="RNA_pol_Rpb1_5"/>
    <property type="match status" value="1"/>
</dbReference>
<dbReference type="GO" id="GO:0003899">
    <property type="term" value="F:DNA-directed RNA polymerase activity"/>
    <property type="evidence" value="ECO:0007669"/>
    <property type="project" value="UniProtKB-EC"/>
</dbReference>
<dbReference type="Gene3D" id="3.40.50.150">
    <property type="entry name" value="Vaccinia Virus protein VP39"/>
    <property type="match status" value="1"/>
</dbReference>
<dbReference type="Gene3D" id="6.20.50.80">
    <property type="match status" value="1"/>
</dbReference>
<keyword evidence="2 6" id="KW-0240">DNA-directed RNA polymerase</keyword>
<dbReference type="EC" id="2.7.7.6" evidence="6"/>
<evidence type="ECO:0000313" key="9">
    <source>
        <dbReference type="EMBL" id="QBK90049.1"/>
    </source>
</evidence>
<reference evidence="9" key="1">
    <citation type="journal article" date="2019" name="MBio">
        <title>Virus Genomes from Deep Sea Sediments Expand the Ocean Megavirome and Support Independent Origins of Viral Gigantism.</title>
        <authorList>
            <person name="Backstrom D."/>
            <person name="Yutin N."/>
            <person name="Jorgensen S.L."/>
            <person name="Dharamshi J."/>
            <person name="Homa F."/>
            <person name="Zaremba-Niedwiedzka K."/>
            <person name="Spang A."/>
            <person name="Wolf Y.I."/>
            <person name="Koonin E.V."/>
            <person name="Ettema T.J."/>
        </authorList>
    </citation>
    <scope>NUCLEOTIDE SEQUENCE</scope>
</reference>
<dbReference type="InterPro" id="IPR042102">
    <property type="entry name" value="RNA_pol_Rpb1_3_sf"/>
</dbReference>
<keyword evidence="4 6" id="KW-0548">Nucleotidyltransferase</keyword>
<dbReference type="FunFam" id="2.40.40.20:FF:000019">
    <property type="entry name" value="DNA-directed RNA polymerase II subunit RPB1"/>
    <property type="match status" value="1"/>
</dbReference>
<dbReference type="Gene3D" id="4.10.860.120">
    <property type="entry name" value="RNA polymerase II, clamp domain"/>
    <property type="match status" value="1"/>
</dbReference>
<evidence type="ECO:0000256" key="3">
    <source>
        <dbReference type="ARBA" id="ARBA00022679"/>
    </source>
</evidence>
<evidence type="ECO:0000259" key="8">
    <source>
        <dbReference type="SMART" id="SM00663"/>
    </source>
</evidence>
<dbReference type="PANTHER" id="PTHR19376">
    <property type="entry name" value="DNA-DIRECTED RNA POLYMERASE"/>
    <property type="match status" value="1"/>
</dbReference>
<dbReference type="EMBL" id="MK500458">
    <property type="protein sequence ID" value="QBK90049.1"/>
    <property type="molecule type" value="Genomic_DNA"/>
</dbReference>
<name>A0A481Z4W0_9VIRU</name>
<proteinExistence type="inferred from homology"/>
<keyword evidence="3 6" id="KW-0808">Transferase</keyword>
<dbReference type="Pfam" id="PF05000">
    <property type="entry name" value="RNA_pol_Rpb1_4"/>
    <property type="match status" value="1"/>
</dbReference>
<dbReference type="InterPro" id="IPR007081">
    <property type="entry name" value="RNA_pol_Rpb1_5"/>
</dbReference>
<comment type="similarity">
    <text evidence="1 6">Belongs to the RNA polymerase beta' chain family.</text>
</comment>
<feature type="compositionally biased region" description="Basic and acidic residues" evidence="7">
    <location>
        <begin position="1178"/>
        <end position="1201"/>
    </location>
</feature>
<dbReference type="Gene3D" id="2.40.40.20">
    <property type="match status" value="1"/>
</dbReference>
<evidence type="ECO:0000256" key="6">
    <source>
        <dbReference type="RuleBase" id="RU004279"/>
    </source>
</evidence>
<comment type="function">
    <text evidence="6">DNA-dependent RNA polymerase catalyzes the transcription of DNA into RNA using the four ribonucleoside triphosphates as substrates.</text>
</comment>
<dbReference type="InterPro" id="IPR007066">
    <property type="entry name" value="RNA_pol_Rpb1_3"/>
</dbReference>
<dbReference type="GO" id="GO:0000428">
    <property type="term" value="C:DNA-directed RNA polymerase complex"/>
    <property type="evidence" value="ECO:0007669"/>
    <property type="project" value="UniProtKB-KW"/>
</dbReference>
<keyword evidence="5 6" id="KW-0804">Transcription</keyword>
<evidence type="ECO:0000256" key="7">
    <source>
        <dbReference type="SAM" id="MobiDB-lite"/>
    </source>
</evidence>
<feature type="domain" description="RNA polymerase N-terminal" evidence="8">
    <location>
        <begin position="361"/>
        <end position="660"/>
    </location>
</feature>
<feature type="region of interest" description="Disordered" evidence="7">
    <location>
        <begin position="23"/>
        <end position="57"/>
    </location>
</feature>
<organism evidence="9">
    <name type="scientific">Pithovirus LCPAC101</name>
    <dbReference type="NCBI Taxonomy" id="2506586"/>
    <lineage>
        <taxon>Viruses</taxon>
        <taxon>Pithoviruses</taxon>
    </lineage>
</organism>
<dbReference type="InterPro" id="IPR007080">
    <property type="entry name" value="RNA_pol_Rpb1_1"/>
</dbReference>
<dbReference type="InterPro" id="IPR029063">
    <property type="entry name" value="SAM-dependent_MTases_sf"/>
</dbReference>
<dbReference type="InterPro" id="IPR045867">
    <property type="entry name" value="DNA-dir_RpoC_beta_prime"/>
</dbReference>
<feature type="region of interest" description="Disordered" evidence="7">
    <location>
        <begin position="1178"/>
        <end position="1202"/>
    </location>
</feature>
<evidence type="ECO:0000256" key="1">
    <source>
        <dbReference type="ARBA" id="ARBA00006460"/>
    </source>
</evidence>
<dbReference type="Pfam" id="PF00623">
    <property type="entry name" value="RNA_pol_Rpb1_2"/>
    <property type="match status" value="1"/>
</dbReference>
<dbReference type="InterPro" id="IPR038120">
    <property type="entry name" value="Rpb1_funnel_sf"/>
</dbReference>
<dbReference type="InterPro" id="IPR000722">
    <property type="entry name" value="RNA_pol_asu"/>
</dbReference>
<dbReference type="InterPro" id="IPR007083">
    <property type="entry name" value="RNA_pol_Rpb1_4"/>
</dbReference>
<dbReference type="Pfam" id="PF04983">
    <property type="entry name" value="RNA_pol_Rpb1_3"/>
    <property type="match status" value="1"/>
</dbReference>
<dbReference type="InterPro" id="IPR044893">
    <property type="entry name" value="RNA_pol_Rpb1_clamp_domain"/>
</dbReference>
<feature type="compositionally biased region" description="Polar residues" evidence="7">
    <location>
        <begin position="29"/>
        <end position="52"/>
    </location>
</feature>
<dbReference type="Pfam" id="PF04997">
    <property type="entry name" value="RNA_pol_Rpb1_1"/>
    <property type="match status" value="1"/>
</dbReference>
<dbReference type="Gene3D" id="1.10.274.100">
    <property type="entry name" value="RNA polymerase Rpb1, domain 3"/>
    <property type="match status" value="1"/>
</dbReference>
<accession>A0A481Z4W0</accession>
<evidence type="ECO:0000256" key="2">
    <source>
        <dbReference type="ARBA" id="ARBA00022478"/>
    </source>
</evidence>
<dbReference type="Gene3D" id="3.30.1490.180">
    <property type="entry name" value="RNA polymerase ii"/>
    <property type="match status" value="1"/>
</dbReference>
<dbReference type="SUPFAM" id="SSF64484">
    <property type="entry name" value="beta and beta-prime subunits of DNA dependent RNA-polymerase"/>
    <property type="match status" value="1"/>
</dbReference>